<protein>
    <submittedName>
        <fullName evidence="4">Phospholipase/carboxylesterase family protein</fullName>
    </submittedName>
</protein>
<dbReference type="PANTHER" id="PTHR10655:SF17">
    <property type="entry name" value="LYSOPHOSPHOLIPASE-LIKE PROTEIN 1"/>
    <property type="match status" value="1"/>
</dbReference>
<dbReference type="Gene3D" id="3.40.50.1820">
    <property type="entry name" value="alpha/beta hydrolase"/>
    <property type="match status" value="1"/>
</dbReference>
<feature type="domain" description="Phospholipase/carboxylesterase/thioesterase" evidence="3">
    <location>
        <begin position="12"/>
        <end position="217"/>
    </location>
</feature>
<reference evidence="4" key="1">
    <citation type="submission" date="2018-06" db="EMBL/GenBank/DDBJ databases">
        <authorList>
            <person name="Zhirakovskaya E."/>
        </authorList>
    </citation>
    <scope>NUCLEOTIDE SEQUENCE</scope>
</reference>
<accession>A0A3B0YW21</accession>
<dbReference type="Pfam" id="PF02230">
    <property type="entry name" value="Abhydrolase_2"/>
    <property type="match status" value="1"/>
</dbReference>
<name>A0A3B0YW21_9ZZZZ</name>
<dbReference type="EMBL" id="UOFL01000041">
    <property type="protein sequence ID" value="VAW73124.1"/>
    <property type="molecule type" value="Genomic_DNA"/>
</dbReference>
<evidence type="ECO:0000256" key="1">
    <source>
        <dbReference type="ARBA" id="ARBA00006499"/>
    </source>
</evidence>
<dbReference type="InterPro" id="IPR050565">
    <property type="entry name" value="LYPA1-2/EST-like"/>
</dbReference>
<evidence type="ECO:0000259" key="3">
    <source>
        <dbReference type="Pfam" id="PF02230"/>
    </source>
</evidence>
<dbReference type="GO" id="GO:0016787">
    <property type="term" value="F:hydrolase activity"/>
    <property type="evidence" value="ECO:0007669"/>
    <property type="project" value="UniProtKB-KW"/>
</dbReference>
<comment type="similarity">
    <text evidence="1">Belongs to the AB hydrolase superfamily. AB hydrolase 2 family.</text>
</comment>
<evidence type="ECO:0000313" key="4">
    <source>
        <dbReference type="EMBL" id="VAW73124.1"/>
    </source>
</evidence>
<dbReference type="InterPro" id="IPR003140">
    <property type="entry name" value="PLipase/COase/thioEstase"/>
</dbReference>
<dbReference type="AlphaFoldDB" id="A0A3B0YW21"/>
<evidence type="ECO:0000256" key="2">
    <source>
        <dbReference type="ARBA" id="ARBA00022801"/>
    </source>
</evidence>
<dbReference type="PANTHER" id="PTHR10655">
    <property type="entry name" value="LYSOPHOSPHOLIPASE-RELATED"/>
    <property type="match status" value="1"/>
</dbReference>
<sequence>MTLQTLERLSADSPNASVIWLHGLGADGHDFADIVPMLELPETAAIRFIFPHAPIMPVSLNGGQKMPAWYDIYGIGESFPYDLSGIKKSQEQILELIAQENKKGIPCERIILAGFSQGGAIVLHTGLRIEATLAGILALSTYLVCPDHLMSEKKAPDTLKIMMMHGSDDTVVDYEYGKKSATVIIDSGYKVDWKEYLMPHSVCQEQLLLIGKWISQCLGIRAS</sequence>
<dbReference type="SUPFAM" id="SSF53474">
    <property type="entry name" value="alpha/beta-Hydrolases"/>
    <property type="match status" value="1"/>
</dbReference>
<organism evidence="4">
    <name type="scientific">hydrothermal vent metagenome</name>
    <dbReference type="NCBI Taxonomy" id="652676"/>
    <lineage>
        <taxon>unclassified sequences</taxon>
        <taxon>metagenomes</taxon>
        <taxon>ecological metagenomes</taxon>
    </lineage>
</organism>
<proteinExistence type="inferred from homology"/>
<gene>
    <name evidence="4" type="ORF">MNBD_GAMMA12-525</name>
</gene>
<dbReference type="InterPro" id="IPR029058">
    <property type="entry name" value="AB_hydrolase_fold"/>
</dbReference>
<keyword evidence="2" id="KW-0378">Hydrolase</keyword>